<dbReference type="EMBL" id="CP075587">
    <property type="protein sequence ID" value="QYF48489.1"/>
    <property type="molecule type" value="Genomic_DNA"/>
</dbReference>
<dbReference type="EC" id="3.1.26.11" evidence="2"/>
<gene>
    <name evidence="2" type="ORF">RHABOEDO_000660</name>
</gene>
<organism evidence="2 3">
    <name type="scientific">Candidatus Rhabdochlamydia oedothoracis</name>
    <dbReference type="NCBI Taxonomy" id="2720720"/>
    <lineage>
        <taxon>Bacteria</taxon>
        <taxon>Pseudomonadati</taxon>
        <taxon>Chlamydiota</taxon>
        <taxon>Chlamydiia</taxon>
        <taxon>Parachlamydiales</taxon>
        <taxon>Candidatus Rhabdochlamydiaceae</taxon>
        <taxon>Candidatus Rhabdochlamydia</taxon>
    </lineage>
</organism>
<dbReference type="Gene3D" id="3.60.15.10">
    <property type="entry name" value="Ribonuclease Z/Hydroxyacylglutathione hydrolase-like"/>
    <property type="match status" value="1"/>
</dbReference>
<dbReference type="SMART" id="SM00849">
    <property type="entry name" value="Lactamase_B"/>
    <property type="match status" value="1"/>
</dbReference>
<dbReference type="PANTHER" id="PTHR42663">
    <property type="entry name" value="HYDROLASE C777.06C-RELATED-RELATED"/>
    <property type="match status" value="1"/>
</dbReference>
<evidence type="ECO:0000313" key="3">
    <source>
        <dbReference type="Proteomes" id="UP000826014"/>
    </source>
</evidence>
<dbReference type="Pfam" id="PF12706">
    <property type="entry name" value="Lactamase_B_2"/>
    <property type="match status" value="1"/>
</dbReference>
<proteinExistence type="predicted"/>
<dbReference type="GO" id="GO:0042781">
    <property type="term" value="F:3'-tRNA processing endoribonuclease activity"/>
    <property type="evidence" value="ECO:0007669"/>
    <property type="project" value="UniProtKB-EC"/>
</dbReference>
<dbReference type="RefSeq" id="WP_215217166.1">
    <property type="nucleotide sequence ID" value="NZ_CP075587.1"/>
</dbReference>
<evidence type="ECO:0000259" key="1">
    <source>
        <dbReference type="SMART" id="SM00849"/>
    </source>
</evidence>
<feature type="domain" description="Metallo-beta-lactamase" evidence="1">
    <location>
        <begin position="38"/>
        <end position="212"/>
    </location>
</feature>
<protein>
    <submittedName>
        <fullName evidence="2">Ribonuclease BN</fullName>
        <ecNumber evidence="2">3.1.26.11</ecNumber>
    </submittedName>
</protein>
<dbReference type="PANTHER" id="PTHR42663:SF6">
    <property type="entry name" value="HYDROLASE C777.06C-RELATED"/>
    <property type="match status" value="1"/>
</dbReference>
<keyword evidence="3" id="KW-1185">Reference proteome</keyword>
<sequence length="268" mass="30612">MSIQAQFTFMGTGGSMGTPVIGCHCAICHSLNPLDQRMRPSGLIQVTDKNFVIDVGPDFRMQALRLGIEKIDGVLISHAHSDHIAGLDDLRAYYFLHKSKTPCLLSELTFKELKQRYPYLFQPTNNEKSVTAQLDFCVLPQEFGSIFFQGIQWVFFSYLHAEIQVTGFRIGNFAYVSDIRYYSNQVIDMLIGVETLAISVHKKEATEVHFGIEEAMEFSTFIRTKKTYFTHLSHDFEHGKIKLPFGFELAYDGMVIFFTIPKKDLHDN</sequence>
<name>A0ABX8V5I3_9BACT</name>
<dbReference type="Proteomes" id="UP000826014">
    <property type="component" value="Chromosome"/>
</dbReference>
<accession>A0ABX8V5I3</accession>
<dbReference type="CDD" id="cd16279">
    <property type="entry name" value="metallo-hydrolase-like_MBL-fold"/>
    <property type="match status" value="1"/>
</dbReference>
<keyword evidence="2" id="KW-0378">Hydrolase</keyword>
<dbReference type="InterPro" id="IPR001279">
    <property type="entry name" value="Metallo-B-lactamas"/>
</dbReference>
<reference evidence="2 3" key="1">
    <citation type="journal article" date="2022" name="bioRxiv">
        <title>Ecology and evolution of chlamydial symbionts of arthropods.</title>
        <authorList>
            <person name="Halter T."/>
            <person name="Koestlbacher S."/>
            <person name="Collingro A."/>
            <person name="Sixt B.S."/>
            <person name="Toenshoff E.R."/>
            <person name="Hendrickx F."/>
            <person name="Kostanjsek R."/>
            <person name="Horn M."/>
        </authorList>
    </citation>
    <scope>NUCLEOTIDE SEQUENCE [LARGE SCALE GENOMIC DNA]</scope>
    <source>
        <strain evidence="2">W744xW776</strain>
    </source>
</reference>
<dbReference type="InterPro" id="IPR036866">
    <property type="entry name" value="RibonucZ/Hydroxyglut_hydro"/>
</dbReference>
<dbReference type="SUPFAM" id="SSF56281">
    <property type="entry name" value="Metallo-hydrolase/oxidoreductase"/>
    <property type="match status" value="1"/>
</dbReference>
<evidence type="ECO:0000313" key="2">
    <source>
        <dbReference type="EMBL" id="QYF48489.1"/>
    </source>
</evidence>